<dbReference type="GO" id="GO:0006629">
    <property type="term" value="P:lipid metabolic process"/>
    <property type="evidence" value="ECO:0007669"/>
    <property type="project" value="InterPro"/>
</dbReference>
<evidence type="ECO:0000259" key="1">
    <source>
        <dbReference type="PROSITE" id="PS51704"/>
    </source>
</evidence>
<sequence>MICIGHRGASGYAPENTLAAFKLAVTMHCPWIELDVYAVEGELLVIHDDTLERTTNGHGRVMQTSLATLRSLDAGNGQQIPTLSEVIEQIDHRAGINIELKGEHTALPVNRLLNDYLSRGWQADEFMLSSFDHEELKLGEPAFERGVLFDRASKDYFKTTAALGAYSLNVSMRLVKPALVEEAHRRGLKVFVYTVNEADDIQRMRDFGVDGIFCNYPDRVG</sequence>
<dbReference type="InterPro" id="IPR017946">
    <property type="entry name" value="PLC-like_Pdiesterase_TIM-brl"/>
</dbReference>
<gene>
    <name evidence="2" type="ORF">HQ497_15935</name>
</gene>
<dbReference type="Proteomes" id="UP000754644">
    <property type="component" value="Unassembled WGS sequence"/>
</dbReference>
<dbReference type="SUPFAM" id="SSF51695">
    <property type="entry name" value="PLC-like phosphodiesterases"/>
    <property type="match status" value="1"/>
</dbReference>
<dbReference type="PANTHER" id="PTHR46211">
    <property type="entry name" value="GLYCEROPHOSPHORYL DIESTER PHOSPHODIESTERASE"/>
    <property type="match status" value="1"/>
</dbReference>
<reference evidence="2" key="1">
    <citation type="submission" date="2020-05" db="EMBL/GenBank/DDBJ databases">
        <title>Sulfur intermediates as new biogeochemical hubs in an aquatic model microbial ecosystem.</title>
        <authorList>
            <person name="Vigneron A."/>
        </authorList>
    </citation>
    <scope>NUCLEOTIDE SEQUENCE</scope>
    <source>
        <strain evidence="2">Bin.250</strain>
    </source>
</reference>
<dbReference type="Gene3D" id="3.20.20.190">
    <property type="entry name" value="Phosphatidylinositol (PI) phosphodiesterase"/>
    <property type="match status" value="1"/>
</dbReference>
<dbReference type="PANTHER" id="PTHR46211:SF1">
    <property type="entry name" value="GLYCEROPHOSPHODIESTER PHOSPHODIESTERASE, CYTOPLASMIC"/>
    <property type="match status" value="1"/>
</dbReference>
<name>A0A972W0F7_9GAMM</name>
<protein>
    <submittedName>
        <fullName evidence="2">Glycerophosphodiester phosphodiesterase</fullName>
    </submittedName>
</protein>
<proteinExistence type="predicted"/>
<dbReference type="InterPro" id="IPR030395">
    <property type="entry name" value="GP_PDE_dom"/>
</dbReference>
<evidence type="ECO:0000313" key="2">
    <source>
        <dbReference type="EMBL" id="NQV66851.1"/>
    </source>
</evidence>
<dbReference type="PROSITE" id="PS51704">
    <property type="entry name" value="GP_PDE"/>
    <property type="match status" value="1"/>
</dbReference>
<comment type="caution">
    <text evidence="2">The sequence shown here is derived from an EMBL/GenBank/DDBJ whole genome shotgun (WGS) entry which is preliminary data.</text>
</comment>
<organism evidence="2 3">
    <name type="scientific">SAR86 cluster bacterium</name>
    <dbReference type="NCBI Taxonomy" id="2030880"/>
    <lineage>
        <taxon>Bacteria</taxon>
        <taxon>Pseudomonadati</taxon>
        <taxon>Pseudomonadota</taxon>
        <taxon>Gammaproteobacteria</taxon>
        <taxon>SAR86 cluster</taxon>
    </lineage>
</organism>
<dbReference type="EMBL" id="JABMOJ010000592">
    <property type="protein sequence ID" value="NQV66851.1"/>
    <property type="molecule type" value="Genomic_DNA"/>
</dbReference>
<dbReference type="GO" id="GO:0008081">
    <property type="term" value="F:phosphoric diester hydrolase activity"/>
    <property type="evidence" value="ECO:0007669"/>
    <property type="project" value="InterPro"/>
</dbReference>
<evidence type="ECO:0000313" key="3">
    <source>
        <dbReference type="Proteomes" id="UP000754644"/>
    </source>
</evidence>
<feature type="domain" description="GP-PDE" evidence="1">
    <location>
        <begin position="1"/>
        <end position="221"/>
    </location>
</feature>
<dbReference type="Pfam" id="PF03009">
    <property type="entry name" value="GDPD"/>
    <property type="match status" value="1"/>
</dbReference>
<dbReference type="AlphaFoldDB" id="A0A972W0F7"/>
<accession>A0A972W0F7</accession>